<dbReference type="Proteomes" id="UP000287033">
    <property type="component" value="Unassembled WGS sequence"/>
</dbReference>
<protein>
    <submittedName>
        <fullName evidence="2">Uncharacterized protein</fullName>
    </submittedName>
</protein>
<accession>A0A401TXJ1</accession>
<reference evidence="2 3" key="1">
    <citation type="journal article" date="2018" name="Nat. Ecol. Evol.">
        <title>Shark genomes provide insights into elasmobranch evolution and the origin of vertebrates.</title>
        <authorList>
            <person name="Hara Y"/>
            <person name="Yamaguchi K"/>
            <person name="Onimaru K"/>
            <person name="Kadota M"/>
            <person name="Koyanagi M"/>
            <person name="Keeley SD"/>
            <person name="Tatsumi K"/>
            <person name="Tanaka K"/>
            <person name="Motone F"/>
            <person name="Kageyama Y"/>
            <person name="Nozu R"/>
            <person name="Adachi N"/>
            <person name="Nishimura O"/>
            <person name="Nakagawa R"/>
            <person name="Tanegashima C"/>
            <person name="Kiyatake I"/>
            <person name="Matsumoto R"/>
            <person name="Murakumo K"/>
            <person name="Nishida K"/>
            <person name="Terakita A"/>
            <person name="Kuratani S"/>
            <person name="Sato K"/>
            <person name="Hyodo S Kuraku.S."/>
        </authorList>
    </citation>
    <scope>NUCLEOTIDE SEQUENCE [LARGE SCALE GENOMIC DNA]</scope>
</reference>
<keyword evidence="3" id="KW-1185">Reference proteome</keyword>
<dbReference type="EMBL" id="BEZZ01212662">
    <property type="protein sequence ID" value="GCC47362.1"/>
    <property type="molecule type" value="Genomic_DNA"/>
</dbReference>
<dbReference type="AlphaFoldDB" id="A0A401TXJ1"/>
<feature type="compositionally biased region" description="Basic residues" evidence="1">
    <location>
        <begin position="97"/>
        <end position="112"/>
    </location>
</feature>
<feature type="compositionally biased region" description="Low complexity" evidence="1">
    <location>
        <begin position="37"/>
        <end position="53"/>
    </location>
</feature>
<comment type="caution">
    <text evidence="2">The sequence shown here is derived from an EMBL/GenBank/DDBJ whole genome shotgun (WGS) entry which is preliminary data.</text>
</comment>
<feature type="compositionally biased region" description="Basic and acidic residues" evidence="1">
    <location>
        <begin position="80"/>
        <end position="96"/>
    </location>
</feature>
<name>A0A401TXJ1_CHIPU</name>
<proteinExistence type="predicted"/>
<evidence type="ECO:0000313" key="2">
    <source>
        <dbReference type="EMBL" id="GCC47362.1"/>
    </source>
</evidence>
<evidence type="ECO:0000256" key="1">
    <source>
        <dbReference type="SAM" id="MobiDB-lite"/>
    </source>
</evidence>
<feature type="region of interest" description="Disordered" evidence="1">
    <location>
        <begin position="1"/>
        <end position="148"/>
    </location>
</feature>
<sequence>MARLSVFCPGPDMSSPCGGEGSGHSPCPHHRRDTRSRPSLRPSVRPPTTTTTSGPFRNIPEIAEPWTRRGPSLRHLPRRARWDTKWNLPEKTERPRGGRGQRALRHPRRKSLRRADVAPPPPEMTECLLAKPRRWDRSSFGSPRPDEPCVVFRMVSEKGRARCVPA</sequence>
<gene>
    <name evidence="2" type="ORF">chiPu_0031547</name>
</gene>
<evidence type="ECO:0000313" key="3">
    <source>
        <dbReference type="Proteomes" id="UP000287033"/>
    </source>
</evidence>
<organism evidence="2 3">
    <name type="scientific">Chiloscyllium punctatum</name>
    <name type="common">Brownbanded bambooshark</name>
    <name type="synonym">Hemiscyllium punctatum</name>
    <dbReference type="NCBI Taxonomy" id="137246"/>
    <lineage>
        <taxon>Eukaryota</taxon>
        <taxon>Metazoa</taxon>
        <taxon>Chordata</taxon>
        <taxon>Craniata</taxon>
        <taxon>Vertebrata</taxon>
        <taxon>Chondrichthyes</taxon>
        <taxon>Elasmobranchii</taxon>
        <taxon>Galeomorphii</taxon>
        <taxon>Galeoidea</taxon>
        <taxon>Orectolobiformes</taxon>
        <taxon>Hemiscylliidae</taxon>
        <taxon>Chiloscyllium</taxon>
    </lineage>
</organism>